<proteinExistence type="predicted"/>
<reference evidence="2" key="2">
    <citation type="submission" date="2025-09" db="UniProtKB">
        <authorList>
            <consortium name="Ensembl"/>
        </authorList>
    </citation>
    <scope>IDENTIFICATION</scope>
</reference>
<dbReference type="AlphaFoldDB" id="A0A8D0G8R8"/>
<evidence type="ECO:0000313" key="2">
    <source>
        <dbReference type="Ensembl" id="ENSSPUP00000001780.1"/>
    </source>
</evidence>
<name>A0A8D0G8R8_SPHPU</name>
<reference evidence="2" key="1">
    <citation type="submission" date="2025-08" db="UniProtKB">
        <authorList>
            <consortium name="Ensembl"/>
        </authorList>
    </citation>
    <scope>IDENTIFICATION</scope>
</reference>
<dbReference type="Ensembl" id="ENSSPUT00000001876.1">
    <property type="protein sequence ID" value="ENSSPUP00000001780.1"/>
    <property type="gene ID" value="ENSSPUG00000001367.1"/>
</dbReference>
<feature type="compositionally biased region" description="Low complexity" evidence="1">
    <location>
        <begin position="37"/>
        <end position="49"/>
    </location>
</feature>
<organism evidence="2 3">
    <name type="scientific">Sphenodon punctatus</name>
    <name type="common">Tuatara</name>
    <name type="synonym">Hatteria punctata</name>
    <dbReference type="NCBI Taxonomy" id="8508"/>
    <lineage>
        <taxon>Eukaryota</taxon>
        <taxon>Metazoa</taxon>
        <taxon>Chordata</taxon>
        <taxon>Craniata</taxon>
        <taxon>Vertebrata</taxon>
        <taxon>Euteleostomi</taxon>
        <taxon>Lepidosauria</taxon>
        <taxon>Sphenodontia</taxon>
        <taxon>Sphenodontidae</taxon>
        <taxon>Sphenodon</taxon>
    </lineage>
</organism>
<evidence type="ECO:0000313" key="3">
    <source>
        <dbReference type="Proteomes" id="UP000694392"/>
    </source>
</evidence>
<dbReference type="GeneTree" id="ENSGT01040000241072"/>
<protein>
    <submittedName>
        <fullName evidence="2">Uncharacterized protein</fullName>
    </submittedName>
</protein>
<evidence type="ECO:0000256" key="1">
    <source>
        <dbReference type="SAM" id="MobiDB-lite"/>
    </source>
</evidence>
<feature type="region of interest" description="Disordered" evidence="1">
    <location>
        <begin position="1"/>
        <end position="97"/>
    </location>
</feature>
<accession>A0A8D0G8R8</accession>
<keyword evidence="3" id="KW-1185">Reference proteome</keyword>
<sequence>MGESMSKRLKLQLGGEAEMEERAFSNPYSDYHQPHGATASPAAATPNPEENQRDRSPSPPGDEDSLPFERNGKVSRRAAARLQASGRAFQNGWPLAF</sequence>
<dbReference type="Proteomes" id="UP000694392">
    <property type="component" value="Unplaced"/>
</dbReference>